<dbReference type="Pfam" id="PF13640">
    <property type="entry name" value="2OG-FeII_Oxy_3"/>
    <property type="match status" value="1"/>
</dbReference>
<keyword evidence="3" id="KW-0847">Vitamin C</keyword>
<organism evidence="8 9">
    <name type="scientific">Psychrobacter pasteurii</name>
    <dbReference type="NCBI Taxonomy" id="1945520"/>
    <lineage>
        <taxon>Bacteria</taxon>
        <taxon>Pseudomonadati</taxon>
        <taxon>Pseudomonadota</taxon>
        <taxon>Gammaproteobacteria</taxon>
        <taxon>Moraxellales</taxon>
        <taxon>Moraxellaceae</taxon>
        <taxon>Psychrobacter</taxon>
    </lineage>
</organism>
<sequence length="282" mass="32266">MTKVVNTTIESNLTPTSYNFQDPVTAAIPPPLLPEDLAVSKKQAHQVLQQLPPDTPFDQQHSSSVTLDLSETQKTLDYSDFSANWEQRINDEVLDIFVHDGFIVIDDVYSQTALLALQAESGFIDYRDAKLAEGVRKTDIRGDRIRWITKDFFAGYYYLQSMNELAHLFNRTLFAGIRHSEAHYACYPPGFGYKWHSDNPVGRDERVVSAVFYLNDEWEDSDGGQLSVIDSHNQHHQLLPKTNRLVIFDSNLQHQVEIAHRQRYSIATWLRSDEALIVAEPI</sequence>
<dbReference type="InterPro" id="IPR044862">
    <property type="entry name" value="Pro_4_hyd_alph_FE2OG_OXY"/>
</dbReference>
<dbReference type="RefSeq" id="WP_077449750.1">
    <property type="nucleotide sequence ID" value="NZ_FUGD01000152.1"/>
</dbReference>
<name>A0A1R4EIP5_9GAMM</name>
<dbReference type="STRING" id="1945520.A1019T_02399"/>
<dbReference type="SUPFAM" id="SSF51197">
    <property type="entry name" value="Clavaminate synthase-like"/>
    <property type="match status" value="1"/>
</dbReference>
<keyword evidence="5" id="KW-0560">Oxidoreductase</keyword>
<dbReference type="PANTHER" id="PTHR12907">
    <property type="entry name" value="EGL NINE HOMOLOG-RELATED"/>
    <property type="match status" value="1"/>
</dbReference>
<comment type="cofactor">
    <cofactor evidence="1">
        <name>L-ascorbate</name>
        <dbReference type="ChEBI" id="CHEBI:38290"/>
    </cofactor>
</comment>
<dbReference type="PANTHER" id="PTHR12907:SF26">
    <property type="entry name" value="HIF PROLYL HYDROXYLASE, ISOFORM C"/>
    <property type="match status" value="1"/>
</dbReference>
<evidence type="ECO:0000313" key="8">
    <source>
        <dbReference type="EMBL" id="SJM38407.1"/>
    </source>
</evidence>
<evidence type="ECO:0000256" key="2">
    <source>
        <dbReference type="ARBA" id="ARBA00022723"/>
    </source>
</evidence>
<dbReference type="GO" id="GO:0071456">
    <property type="term" value="P:cellular response to hypoxia"/>
    <property type="evidence" value="ECO:0007669"/>
    <property type="project" value="TreeGrafter"/>
</dbReference>
<evidence type="ECO:0000256" key="6">
    <source>
        <dbReference type="ARBA" id="ARBA00023004"/>
    </source>
</evidence>
<dbReference type="Gene3D" id="2.60.120.620">
    <property type="entry name" value="q2cbj1_9rhob like domain"/>
    <property type="match status" value="1"/>
</dbReference>
<proteinExistence type="predicted"/>
<accession>A0A1R4EIP5</accession>
<dbReference type="InterPro" id="IPR051559">
    <property type="entry name" value="HIF_prolyl_hydroxylases"/>
</dbReference>
<keyword evidence="6" id="KW-0408">Iron</keyword>
<dbReference type="InterPro" id="IPR006620">
    <property type="entry name" value="Pro_4_hyd_alph"/>
</dbReference>
<evidence type="ECO:0000256" key="1">
    <source>
        <dbReference type="ARBA" id="ARBA00001961"/>
    </source>
</evidence>
<keyword evidence="9" id="KW-1185">Reference proteome</keyword>
<reference evidence="9" key="1">
    <citation type="submission" date="2017-02" db="EMBL/GenBank/DDBJ databases">
        <authorList>
            <person name="Mornico D."/>
        </authorList>
    </citation>
    <scope>NUCLEOTIDE SEQUENCE [LARGE SCALE GENOMIC DNA]</scope>
</reference>
<dbReference type="AlphaFoldDB" id="A0A1R4EIP5"/>
<protein>
    <submittedName>
        <fullName evidence="8">PKHD-type hydroxylase YbiX</fullName>
    </submittedName>
</protein>
<dbReference type="GO" id="GO:0008198">
    <property type="term" value="F:ferrous iron binding"/>
    <property type="evidence" value="ECO:0007669"/>
    <property type="project" value="TreeGrafter"/>
</dbReference>
<keyword evidence="2" id="KW-0479">Metal-binding</keyword>
<dbReference type="Proteomes" id="UP000188169">
    <property type="component" value="Unassembled WGS sequence"/>
</dbReference>
<evidence type="ECO:0000256" key="3">
    <source>
        <dbReference type="ARBA" id="ARBA00022896"/>
    </source>
</evidence>
<gene>
    <name evidence="8" type="primary">ybiX</name>
    <name evidence="8" type="ORF">A1019T_02399</name>
</gene>
<dbReference type="EMBL" id="FUGD01000152">
    <property type="protein sequence ID" value="SJM38407.1"/>
    <property type="molecule type" value="Genomic_DNA"/>
</dbReference>
<dbReference type="GO" id="GO:0031418">
    <property type="term" value="F:L-ascorbic acid binding"/>
    <property type="evidence" value="ECO:0007669"/>
    <property type="project" value="UniProtKB-KW"/>
</dbReference>
<dbReference type="PROSITE" id="PS51471">
    <property type="entry name" value="FE2OG_OXY"/>
    <property type="match status" value="1"/>
</dbReference>
<feature type="domain" description="Fe2OG dioxygenase" evidence="7">
    <location>
        <begin position="178"/>
        <end position="272"/>
    </location>
</feature>
<keyword evidence="4" id="KW-0223">Dioxygenase</keyword>
<evidence type="ECO:0000256" key="4">
    <source>
        <dbReference type="ARBA" id="ARBA00022964"/>
    </source>
</evidence>
<evidence type="ECO:0000259" key="7">
    <source>
        <dbReference type="PROSITE" id="PS51471"/>
    </source>
</evidence>
<dbReference type="InterPro" id="IPR005123">
    <property type="entry name" value="Oxoglu/Fe-dep_dioxygenase_dom"/>
</dbReference>
<evidence type="ECO:0000313" key="9">
    <source>
        <dbReference type="Proteomes" id="UP000188169"/>
    </source>
</evidence>
<dbReference type="SMART" id="SM00702">
    <property type="entry name" value="P4Hc"/>
    <property type="match status" value="1"/>
</dbReference>
<dbReference type="GO" id="GO:0031543">
    <property type="term" value="F:peptidyl-proline dioxygenase activity"/>
    <property type="evidence" value="ECO:0007669"/>
    <property type="project" value="TreeGrafter"/>
</dbReference>
<evidence type="ECO:0000256" key="5">
    <source>
        <dbReference type="ARBA" id="ARBA00023002"/>
    </source>
</evidence>